<reference evidence="1" key="1">
    <citation type="submission" date="2018-02" db="EMBL/GenBank/DDBJ databases">
        <title>Rhizophora mucronata_Transcriptome.</title>
        <authorList>
            <person name="Meera S.P."/>
            <person name="Sreeshan A."/>
            <person name="Augustine A."/>
        </authorList>
    </citation>
    <scope>NUCLEOTIDE SEQUENCE</scope>
    <source>
        <tissue evidence="1">Leaf</tissue>
    </source>
</reference>
<protein>
    <submittedName>
        <fullName evidence="1">Uncharacterized protein</fullName>
    </submittedName>
</protein>
<dbReference type="EMBL" id="GGEC01001821">
    <property type="protein sequence ID" value="MBW82304.1"/>
    <property type="molecule type" value="Transcribed_RNA"/>
</dbReference>
<organism evidence="1">
    <name type="scientific">Rhizophora mucronata</name>
    <name type="common">Asiatic mangrove</name>
    <dbReference type="NCBI Taxonomy" id="61149"/>
    <lineage>
        <taxon>Eukaryota</taxon>
        <taxon>Viridiplantae</taxon>
        <taxon>Streptophyta</taxon>
        <taxon>Embryophyta</taxon>
        <taxon>Tracheophyta</taxon>
        <taxon>Spermatophyta</taxon>
        <taxon>Magnoliopsida</taxon>
        <taxon>eudicotyledons</taxon>
        <taxon>Gunneridae</taxon>
        <taxon>Pentapetalae</taxon>
        <taxon>rosids</taxon>
        <taxon>fabids</taxon>
        <taxon>Malpighiales</taxon>
        <taxon>Rhizophoraceae</taxon>
        <taxon>Rhizophora</taxon>
    </lineage>
</organism>
<sequence length="12" mass="1385">MCERVLALKAHN</sequence>
<accession>A0A2P2IM67</accession>
<proteinExistence type="predicted"/>
<name>A0A2P2IM67_RHIMU</name>
<evidence type="ECO:0000313" key="1">
    <source>
        <dbReference type="EMBL" id="MBW82304.1"/>
    </source>
</evidence>